<keyword evidence="1" id="KW-0479">Metal-binding</keyword>
<dbReference type="EMBL" id="JADXDR010000202">
    <property type="protein sequence ID" value="KAI7836152.1"/>
    <property type="molecule type" value="Genomic_DNA"/>
</dbReference>
<organism evidence="4 5">
    <name type="scientific">Chlorella ohadii</name>
    <dbReference type="NCBI Taxonomy" id="2649997"/>
    <lineage>
        <taxon>Eukaryota</taxon>
        <taxon>Viridiplantae</taxon>
        <taxon>Chlorophyta</taxon>
        <taxon>core chlorophytes</taxon>
        <taxon>Trebouxiophyceae</taxon>
        <taxon>Chlorellales</taxon>
        <taxon>Chlorellaceae</taxon>
        <taxon>Chlorella clade</taxon>
        <taxon>Chlorella</taxon>
    </lineage>
</organism>
<evidence type="ECO:0000313" key="4">
    <source>
        <dbReference type="EMBL" id="KAI7836152.1"/>
    </source>
</evidence>
<dbReference type="Proteomes" id="UP001205105">
    <property type="component" value="Unassembled WGS sequence"/>
</dbReference>
<sequence>MPAAHGPASAGLAVPDGPAKQSGSAQIPIIDGRGFLARERRGAPPPQDVAAAISEAGRTLGAFQLINHGVDTALVERMKNAAAHFFALPKETKLQVRRSKDNPLGYSDDELTKRVIDLKECFDFNQYHPGRPHIPALHTPNRWPEGEDEFRAALQAYLSELSWAAFKLLEAFSLGLGLPAHALHPAFGDPEQATHTTLMRLNYYPPADPQEKGLALNEHTDPGFLTILLQDSQVGDEWCAVPPISDAFVVNFGDIAQVPGTALCKQILSNDVYRAANHRVVAPKGGRARYSYAVFFNPEPEAVCQPLPDFVTRERPAAFRPVPWREFMQARVAGNIEDLGEEVQTYHYRIQP</sequence>
<keyword evidence="1" id="KW-0560">Oxidoreductase</keyword>
<reference evidence="4" key="1">
    <citation type="submission" date="2020-11" db="EMBL/GenBank/DDBJ databases">
        <title>Chlorella ohadii genome sequencing and assembly.</title>
        <authorList>
            <person name="Murik O."/>
            <person name="Treves H."/>
            <person name="Kedem I."/>
            <person name="Shotland Y."/>
            <person name="Kaplan A."/>
        </authorList>
    </citation>
    <scope>NUCLEOTIDE SEQUENCE</scope>
    <source>
        <strain evidence="4">1</strain>
    </source>
</reference>
<dbReference type="InterPro" id="IPR026992">
    <property type="entry name" value="DIOX_N"/>
</dbReference>
<dbReference type="SUPFAM" id="SSF51197">
    <property type="entry name" value="Clavaminate synthase-like"/>
    <property type="match status" value="1"/>
</dbReference>
<comment type="similarity">
    <text evidence="1">Belongs to the iron/ascorbate-dependent oxidoreductase family.</text>
</comment>
<protein>
    <recommendedName>
        <fullName evidence="3">Fe2OG dioxygenase domain-containing protein</fullName>
    </recommendedName>
</protein>
<feature type="domain" description="Fe2OG dioxygenase" evidence="3">
    <location>
        <begin position="194"/>
        <end position="298"/>
    </location>
</feature>
<dbReference type="PROSITE" id="PS51471">
    <property type="entry name" value="FE2OG_OXY"/>
    <property type="match status" value="1"/>
</dbReference>
<dbReference type="InterPro" id="IPR044861">
    <property type="entry name" value="IPNS-like_FE2OG_OXY"/>
</dbReference>
<keyword evidence="5" id="KW-1185">Reference proteome</keyword>
<dbReference type="PANTHER" id="PTHR47990">
    <property type="entry name" value="2-OXOGLUTARATE (2OG) AND FE(II)-DEPENDENT OXYGENASE SUPERFAMILY PROTEIN-RELATED"/>
    <property type="match status" value="1"/>
</dbReference>
<keyword evidence="1" id="KW-0408">Iron</keyword>
<dbReference type="InterPro" id="IPR005123">
    <property type="entry name" value="Oxoglu/Fe-dep_dioxygenase_dom"/>
</dbReference>
<accession>A0AAD5H1R4</accession>
<evidence type="ECO:0000313" key="5">
    <source>
        <dbReference type="Proteomes" id="UP001205105"/>
    </source>
</evidence>
<dbReference type="InterPro" id="IPR050231">
    <property type="entry name" value="Iron_ascorbate_oxido_reductase"/>
</dbReference>
<dbReference type="InterPro" id="IPR027443">
    <property type="entry name" value="IPNS-like_sf"/>
</dbReference>
<name>A0AAD5H1R4_9CHLO</name>
<proteinExistence type="inferred from homology"/>
<comment type="caution">
    <text evidence="4">The sequence shown here is derived from an EMBL/GenBank/DDBJ whole genome shotgun (WGS) entry which is preliminary data.</text>
</comment>
<dbReference type="GO" id="GO:0046872">
    <property type="term" value="F:metal ion binding"/>
    <property type="evidence" value="ECO:0007669"/>
    <property type="project" value="UniProtKB-KW"/>
</dbReference>
<dbReference type="AlphaFoldDB" id="A0AAD5H1R4"/>
<dbReference type="Pfam" id="PF03171">
    <property type="entry name" value="2OG-FeII_Oxy"/>
    <property type="match status" value="1"/>
</dbReference>
<dbReference type="Pfam" id="PF14226">
    <property type="entry name" value="DIOX_N"/>
    <property type="match status" value="1"/>
</dbReference>
<evidence type="ECO:0000256" key="2">
    <source>
        <dbReference type="SAM" id="MobiDB-lite"/>
    </source>
</evidence>
<gene>
    <name evidence="4" type="ORF">COHA_009982</name>
</gene>
<dbReference type="Gene3D" id="2.60.120.330">
    <property type="entry name" value="B-lactam Antibiotic, Isopenicillin N Synthase, Chain"/>
    <property type="match status" value="1"/>
</dbReference>
<dbReference type="GO" id="GO:0016491">
    <property type="term" value="F:oxidoreductase activity"/>
    <property type="evidence" value="ECO:0007669"/>
    <property type="project" value="UniProtKB-KW"/>
</dbReference>
<evidence type="ECO:0000256" key="1">
    <source>
        <dbReference type="RuleBase" id="RU003682"/>
    </source>
</evidence>
<feature type="region of interest" description="Disordered" evidence="2">
    <location>
        <begin position="1"/>
        <end position="25"/>
    </location>
</feature>
<evidence type="ECO:0000259" key="3">
    <source>
        <dbReference type="PROSITE" id="PS51471"/>
    </source>
</evidence>